<gene>
    <name evidence="3" type="ORF">AB205_0049700</name>
</gene>
<reference evidence="4" key="1">
    <citation type="journal article" date="2017" name="Nat. Commun.">
        <title>The North American bullfrog draft genome provides insight into hormonal regulation of long noncoding RNA.</title>
        <authorList>
            <person name="Hammond S.A."/>
            <person name="Warren R.L."/>
            <person name="Vandervalk B.P."/>
            <person name="Kucuk E."/>
            <person name="Khan H."/>
            <person name="Gibb E.A."/>
            <person name="Pandoh P."/>
            <person name="Kirk H."/>
            <person name="Zhao Y."/>
            <person name="Jones M."/>
            <person name="Mungall A.J."/>
            <person name="Coope R."/>
            <person name="Pleasance S."/>
            <person name="Moore R.A."/>
            <person name="Holt R.A."/>
            <person name="Round J.M."/>
            <person name="Ohora S."/>
            <person name="Walle B.V."/>
            <person name="Veldhoen N."/>
            <person name="Helbing C.C."/>
            <person name="Birol I."/>
        </authorList>
    </citation>
    <scope>NUCLEOTIDE SEQUENCE [LARGE SCALE GENOMIC DNA]</scope>
</reference>
<keyword evidence="2" id="KW-0964">Secreted</keyword>
<evidence type="ECO:0008006" key="5">
    <source>
        <dbReference type="Google" id="ProtNLM"/>
    </source>
</evidence>
<dbReference type="InterPro" id="IPR045860">
    <property type="entry name" value="Snake_toxin-like_sf"/>
</dbReference>
<feature type="non-terminal residue" evidence="3">
    <location>
        <position position="1"/>
    </location>
</feature>
<evidence type="ECO:0000313" key="3">
    <source>
        <dbReference type="EMBL" id="PIO14703.1"/>
    </source>
</evidence>
<sequence>PPVSSQKNGLTCRACFSETSDYCYTSDTVECTGDEMKCGRMARRLSGTVTKNDALRGCATRNYCEIFGNQTTTIQGLNVDSKMFCSDGAVDLHVGLLGSIVAILLTKLLF</sequence>
<evidence type="ECO:0000256" key="1">
    <source>
        <dbReference type="ARBA" id="ARBA00004613"/>
    </source>
</evidence>
<evidence type="ECO:0000313" key="4">
    <source>
        <dbReference type="Proteomes" id="UP000228934"/>
    </source>
</evidence>
<dbReference type="SUPFAM" id="SSF57302">
    <property type="entry name" value="Snake toxin-like"/>
    <property type="match status" value="1"/>
</dbReference>
<dbReference type="OrthoDB" id="9907178at2759"/>
<dbReference type="AlphaFoldDB" id="A0A2G9QHY6"/>
<accession>A0A2G9QHY6</accession>
<evidence type="ECO:0000256" key="2">
    <source>
        <dbReference type="ARBA" id="ARBA00022525"/>
    </source>
</evidence>
<comment type="subcellular location">
    <subcellularLocation>
        <location evidence="1">Secreted</location>
    </subcellularLocation>
</comment>
<dbReference type="PANTHER" id="PTHR20914:SF25">
    <property type="entry name" value="PHOSPHOLIPASE A2 INHIBITOR AND LY6_PLAUR DOMAIN-CONTAINING PROTEIN"/>
    <property type="match status" value="1"/>
</dbReference>
<name>A0A2G9QHY6_AQUCT</name>
<dbReference type="InterPro" id="IPR050918">
    <property type="entry name" value="CNF-like_PLA2_Inhibitor"/>
</dbReference>
<protein>
    <recommendedName>
        <fullName evidence="5">UPAR/Ly6 domain-containing protein</fullName>
    </recommendedName>
</protein>
<dbReference type="GO" id="GO:0005576">
    <property type="term" value="C:extracellular region"/>
    <property type="evidence" value="ECO:0007669"/>
    <property type="project" value="UniProtKB-SubCell"/>
</dbReference>
<proteinExistence type="predicted"/>
<keyword evidence="4" id="KW-1185">Reference proteome</keyword>
<organism evidence="3 4">
    <name type="scientific">Aquarana catesbeiana</name>
    <name type="common">American bullfrog</name>
    <name type="synonym">Rana catesbeiana</name>
    <dbReference type="NCBI Taxonomy" id="8400"/>
    <lineage>
        <taxon>Eukaryota</taxon>
        <taxon>Metazoa</taxon>
        <taxon>Chordata</taxon>
        <taxon>Craniata</taxon>
        <taxon>Vertebrata</taxon>
        <taxon>Euteleostomi</taxon>
        <taxon>Amphibia</taxon>
        <taxon>Batrachia</taxon>
        <taxon>Anura</taxon>
        <taxon>Neobatrachia</taxon>
        <taxon>Ranoidea</taxon>
        <taxon>Ranidae</taxon>
        <taxon>Aquarana</taxon>
    </lineage>
</organism>
<dbReference type="PANTHER" id="PTHR20914">
    <property type="entry name" value="LY6/PLAUR DOMAIN-CONTAINING PROTEIN 8"/>
    <property type="match status" value="1"/>
</dbReference>
<dbReference type="EMBL" id="KV993367">
    <property type="protein sequence ID" value="PIO14703.1"/>
    <property type="molecule type" value="Genomic_DNA"/>
</dbReference>
<dbReference type="Gene3D" id="2.10.60.10">
    <property type="entry name" value="CD59"/>
    <property type="match status" value="1"/>
</dbReference>
<dbReference type="CDD" id="cd23572">
    <property type="entry name" value="TFP_LU_ECD_PINLYP_rpt2"/>
    <property type="match status" value="1"/>
</dbReference>
<dbReference type="Proteomes" id="UP000228934">
    <property type="component" value="Unassembled WGS sequence"/>
</dbReference>